<dbReference type="InterPro" id="IPR015940">
    <property type="entry name" value="UBA"/>
</dbReference>
<dbReference type="PANTHER" id="PTHR46738:SF1">
    <property type="entry name" value="UBIQUITIN-ASSOCIATED DOMAIN-CONTAINING PROTEIN 1"/>
    <property type="match status" value="1"/>
</dbReference>
<feature type="region of interest" description="Disordered" evidence="8">
    <location>
        <begin position="98"/>
        <end position="117"/>
    </location>
</feature>
<keyword evidence="5" id="KW-0677">Repeat</keyword>
<evidence type="ECO:0000256" key="3">
    <source>
        <dbReference type="ARBA" id="ARBA00014196"/>
    </source>
</evidence>
<accession>A0A7K5NKV7</accession>
<dbReference type="CDD" id="cd14303">
    <property type="entry name" value="UBA1_KPC2"/>
    <property type="match status" value="1"/>
</dbReference>
<feature type="compositionally biased region" description="Basic and acidic residues" evidence="8">
    <location>
        <begin position="106"/>
        <end position="117"/>
    </location>
</feature>
<gene>
    <name evidence="10" type="primary">Ubac1</name>
    <name evidence="10" type="ORF">CHRMAC_R12360</name>
</gene>
<name>A0A7K5NKV7_CHRMC</name>
<feature type="non-terminal residue" evidence="10">
    <location>
        <position position="1"/>
    </location>
</feature>
<dbReference type="SUPFAM" id="SSF54236">
    <property type="entry name" value="Ubiquitin-like"/>
    <property type="match status" value="1"/>
</dbReference>
<evidence type="ECO:0000256" key="7">
    <source>
        <dbReference type="ARBA" id="ARBA00029825"/>
    </source>
</evidence>
<dbReference type="Gene3D" id="1.10.260.100">
    <property type="match status" value="1"/>
</dbReference>
<sequence>VQEEKIFAGKVLRLHVCTMEGAEWLEEVPEDTTVEKLKERCLKHCVPGSLEDPKTVTHHKLIHATSEKVLTDTKTVLEENIQDRDVLLLIKKRAPPPLPKMADVSAEEKRKQEQKAPDKDAILKATANLPSRNVDRTVAHHNMRDFQTELRKILVSLIEVAQKLLALNPDAVELFKKANAMLDEDEEDRVDEIALRQLTEMGFPESRAVKALRLNHMSVTQAMEWLIEHADDPTVDAPLPGQTPAEATAEAGASSTEATAGPSSEASAEEAKDELTEIFKKIRRKREFRPDPRAVIALMEMGFDEKEVVDALRVNNNQQNAACEWLLGDRKPSPEDLDKGIDTNSPLFQAILENPVVQLGLTNPKTLLAFEDMLENPLNSTQWMNDPETGPVMLQISRIFQTLNRT</sequence>
<evidence type="ECO:0000256" key="2">
    <source>
        <dbReference type="ARBA" id="ARBA00004906"/>
    </source>
</evidence>
<dbReference type="SUPFAM" id="SSF46934">
    <property type="entry name" value="UBA-like"/>
    <property type="match status" value="2"/>
</dbReference>
<evidence type="ECO:0000256" key="5">
    <source>
        <dbReference type="ARBA" id="ARBA00022737"/>
    </source>
</evidence>
<dbReference type="SMART" id="SM00727">
    <property type="entry name" value="STI1"/>
    <property type="match status" value="1"/>
</dbReference>
<dbReference type="InterPro" id="IPR006636">
    <property type="entry name" value="STI1_HS-bd"/>
</dbReference>
<comment type="subcellular location">
    <subcellularLocation>
        <location evidence="1">Cytoplasm</location>
    </subcellularLocation>
</comment>
<evidence type="ECO:0000256" key="6">
    <source>
        <dbReference type="ARBA" id="ARBA00022786"/>
    </source>
</evidence>
<dbReference type="InterPro" id="IPR041926">
    <property type="entry name" value="UBA1_UBAC1"/>
</dbReference>
<dbReference type="CDD" id="cd14304">
    <property type="entry name" value="UBA2_KPC2"/>
    <property type="match status" value="1"/>
</dbReference>
<dbReference type="Pfam" id="PF23326">
    <property type="entry name" value="UBL_UBAC1"/>
    <property type="match status" value="1"/>
</dbReference>
<dbReference type="AlphaFoldDB" id="A0A7K5NKV7"/>
<keyword evidence="6" id="KW-0833">Ubl conjugation pathway</keyword>
<dbReference type="EMBL" id="VYZF01000971">
    <property type="protein sequence ID" value="NWT43392.1"/>
    <property type="molecule type" value="Genomic_DNA"/>
</dbReference>
<dbReference type="UniPathway" id="UPA00143"/>
<dbReference type="InterPro" id="IPR009060">
    <property type="entry name" value="UBA-like_sf"/>
</dbReference>
<dbReference type="InterPro" id="IPR041927">
    <property type="entry name" value="UBA2_UBAC1"/>
</dbReference>
<evidence type="ECO:0000256" key="1">
    <source>
        <dbReference type="ARBA" id="ARBA00004496"/>
    </source>
</evidence>
<feature type="compositionally biased region" description="Low complexity" evidence="8">
    <location>
        <begin position="243"/>
        <end position="266"/>
    </location>
</feature>
<dbReference type="GO" id="GO:0005737">
    <property type="term" value="C:cytoplasm"/>
    <property type="evidence" value="ECO:0007669"/>
    <property type="project" value="UniProtKB-SubCell"/>
</dbReference>
<keyword evidence="11" id="KW-1185">Reference proteome</keyword>
<dbReference type="InterPro" id="IPR052476">
    <property type="entry name" value="UBAC1"/>
</dbReference>
<dbReference type="FunFam" id="1.10.260.100:FF:000006">
    <property type="entry name" value="Ubiquitin-associated domain-containing protein 1"/>
    <property type="match status" value="1"/>
</dbReference>
<dbReference type="Pfam" id="PF22562">
    <property type="entry name" value="UBA_7"/>
    <property type="match status" value="2"/>
</dbReference>
<dbReference type="InterPro" id="IPR057650">
    <property type="entry name" value="UBL_UBAC1"/>
</dbReference>
<dbReference type="PANTHER" id="PTHR46738">
    <property type="entry name" value="UBIQUITIN-ASSOCIATED DOMAIN-CONTAINING PROTEIN 1"/>
    <property type="match status" value="1"/>
</dbReference>
<feature type="domain" description="UBA" evidence="9">
    <location>
        <begin position="289"/>
        <end position="329"/>
    </location>
</feature>
<reference evidence="10 11" key="1">
    <citation type="submission" date="2019-09" db="EMBL/GenBank/DDBJ databases">
        <title>Bird 10,000 Genomes (B10K) Project - Family phase.</title>
        <authorList>
            <person name="Zhang G."/>
        </authorList>
    </citation>
    <scope>NUCLEOTIDE SEQUENCE [LARGE SCALE GENOMIC DNA]</scope>
    <source>
        <strain evidence="10">B10K-DU-021-33</strain>
        <tissue evidence="10">Mixed tissue sample</tissue>
    </source>
</reference>
<dbReference type="InterPro" id="IPR029071">
    <property type="entry name" value="Ubiquitin-like_domsf"/>
</dbReference>
<evidence type="ECO:0000256" key="4">
    <source>
        <dbReference type="ARBA" id="ARBA00022490"/>
    </source>
</evidence>
<feature type="domain" description="UBA" evidence="9">
    <location>
        <begin position="183"/>
        <end position="229"/>
    </location>
</feature>
<dbReference type="Gene3D" id="3.10.20.90">
    <property type="entry name" value="Phosphatidylinositol 3-kinase Catalytic Subunit, Chain A, domain 1"/>
    <property type="match status" value="1"/>
</dbReference>
<proteinExistence type="predicted"/>
<dbReference type="Proteomes" id="UP000524558">
    <property type="component" value="Unassembled WGS sequence"/>
</dbReference>
<organism evidence="10 11">
    <name type="scientific">Chroicocephalus maculipennis</name>
    <name type="common">Brown-hooded gull</name>
    <name type="synonym">Larus maculipennis</name>
    <dbReference type="NCBI Taxonomy" id="287016"/>
    <lineage>
        <taxon>Eukaryota</taxon>
        <taxon>Metazoa</taxon>
        <taxon>Chordata</taxon>
        <taxon>Craniata</taxon>
        <taxon>Vertebrata</taxon>
        <taxon>Euteleostomi</taxon>
        <taxon>Archelosauria</taxon>
        <taxon>Archosauria</taxon>
        <taxon>Dinosauria</taxon>
        <taxon>Saurischia</taxon>
        <taxon>Theropoda</taxon>
        <taxon>Coelurosauria</taxon>
        <taxon>Aves</taxon>
        <taxon>Neognathae</taxon>
        <taxon>Neoaves</taxon>
        <taxon>Charadriiformes</taxon>
        <taxon>Laridae</taxon>
        <taxon>Chroicocephalus</taxon>
    </lineage>
</organism>
<evidence type="ECO:0000313" key="10">
    <source>
        <dbReference type="EMBL" id="NWT43392.1"/>
    </source>
</evidence>
<dbReference type="GO" id="GO:0016567">
    <property type="term" value="P:protein ubiquitination"/>
    <property type="evidence" value="ECO:0007669"/>
    <property type="project" value="UniProtKB-UniPathway"/>
</dbReference>
<dbReference type="CDD" id="cd17066">
    <property type="entry name" value="Ubl_KPC2"/>
    <property type="match status" value="1"/>
</dbReference>
<dbReference type="PROSITE" id="PS50030">
    <property type="entry name" value="UBA"/>
    <property type="match status" value="2"/>
</dbReference>
<dbReference type="GO" id="GO:0000151">
    <property type="term" value="C:ubiquitin ligase complex"/>
    <property type="evidence" value="ECO:0007669"/>
    <property type="project" value="TreeGrafter"/>
</dbReference>
<evidence type="ECO:0000313" key="11">
    <source>
        <dbReference type="Proteomes" id="UP000524558"/>
    </source>
</evidence>
<dbReference type="Gene3D" id="1.10.8.10">
    <property type="entry name" value="DNA helicase RuvA subunit, C-terminal domain"/>
    <property type="match status" value="2"/>
</dbReference>
<protein>
    <recommendedName>
        <fullName evidence="3">Ubiquitin-associated domain-containing protein 1</fullName>
    </recommendedName>
    <alternativeName>
        <fullName evidence="7">Kip1 ubiquitination-promoting complex protein 2</fullName>
    </alternativeName>
</protein>
<comment type="caution">
    <text evidence="10">The sequence shown here is derived from an EMBL/GenBank/DDBJ whole genome shotgun (WGS) entry which is preliminary data.</text>
</comment>
<evidence type="ECO:0000256" key="8">
    <source>
        <dbReference type="SAM" id="MobiDB-lite"/>
    </source>
</evidence>
<feature type="region of interest" description="Disordered" evidence="8">
    <location>
        <begin position="232"/>
        <end position="272"/>
    </location>
</feature>
<keyword evidence="4" id="KW-0963">Cytoplasm</keyword>
<evidence type="ECO:0000259" key="9">
    <source>
        <dbReference type="PROSITE" id="PS50030"/>
    </source>
</evidence>
<feature type="non-terminal residue" evidence="10">
    <location>
        <position position="406"/>
    </location>
</feature>
<dbReference type="SMART" id="SM00165">
    <property type="entry name" value="UBA"/>
    <property type="match status" value="2"/>
</dbReference>
<comment type="pathway">
    <text evidence="2">Protein modification; protein ubiquitination.</text>
</comment>